<feature type="domain" description="EGF-like" evidence="4">
    <location>
        <begin position="1405"/>
        <end position="1433"/>
    </location>
</feature>
<dbReference type="Proteomes" id="UP000829999">
    <property type="component" value="Chromosome 30"/>
</dbReference>
<feature type="domain" description="EGF-like" evidence="4">
    <location>
        <begin position="569"/>
        <end position="597"/>
    </location>
</feature>
<dbReference type="PANTHER" id="PTHR23259:SF70">
    <property type="entry name" value="ACCESSORY GLAND PROTEIN ACP62F-RELATED"/>
    <property type="match status" value="1"/>
</dbReference>
<evidence type="ECO:0000313" key="6">
    <source>
        <dbReference type="RefSeq" id="XP_050562709.1"/>
    </source>
</evidence>
<feature type="domain" description="EGF-like" evidence="4">
    <location>
        <begin position="494"/>
        <end position="529"/>
    </location>
</feature>
<organism evidence="5 6">
    <name type="scientific">Spodoptera frugiperda</name>
    <name type="common">Fall armyworm</name>
    <dbReference type="NCBI Taxonomy" id="7108"/>
    <lineage>
        <taxon>Eukaryota</taxon>
        <taxon>Metazoa</taxon>
        <taxon>Ecdysozoa</taxon>
        <taxon>Arthropoda</taxon>
        <taxon>Hexapoda</taxon>
        <taxon>Insecta</taxon>
        <taxon>Pterygota</taxon>
        <taxon>Neoptera</taxon>
        <taxon>Endopterygota</taxon>
        <taxon>Lepidoptera</taxon>
        <taxon>Glossata</taxon>
        <taxon>Ditrysia</taxon>
        <taxon>Noctuoidea</taxon>
        <taxon>Noctuidae</taxon>
        <taxon>Amphipyrinae</taxon>
        <taxon>Spodoptera</taxon>
    </lineage>
</organism>
<dbReference type="Pfam" id="PF01826">
    <property type="entry name" value="TIL"/>
    <property type="match status" value="18"/>
</dbReference>
<feature type="domain" description="EGF-like" evidence="4">
    <location>
        <begin position="936"/>
        <end position="980"/>
    </location>
</feature>
<dbReference type="SMART" id="SM00181">
    <property type="entry name" value="EGF"/>
    <property type="match status" value="19"/>
</dbReference>
<feature type="domain" description="EGF-like" evidence="4">
    <location>
        <begin position="424"/>
        <end position="467"/>
    </location>
</feature>
<feature type="domain" description="EGF-like" evidence="4">
    <location>
        <begin position="1442"/>
        <end position="1494"/>
    </location>
</feature>
<keyword evidence="5" id="KW-1185">Reference proteome</keyword>
<feature type="domain" description="EGF-like" evidence="4">
    <location>
        <begin position="1597"/>
        <end position="1625"/>
    </location>
</feature>
<gene>
    <name evidence="6" type="primary">LOC118269916</name>
</gene>
<feature type="domain" description="EGF-like" evidence="4">
    <location>
        <begin position="1249"/>
        <end position="1301"/>
    </location>
</feature>
<feature type="domain" description="EGF-like" evidence="4">
    <location>
        <begin position="880"/>
        <end position="915"/>
    </location>
</feature>
<dbReference type="PANTHER" id="PTHR23259">
    <property type="entry name" value="RIDDLE"/>
    <property type="match status" value="1"/>
</dbReference>
<keyword evidence="3" id="KW-0732">Signal</keyword>
<keyword evidence="2" id="KW-1015">Disulfide bond</keyword>
<dbReference type="Gene3D" id="2.10.25.10">
    <property type="entry name" value="Laminin"/>
    <property type="match status" value="31"/>
</dbReference>
<dbReference type="CDD" id="cd19941">
    <property type="entry name" value="TIL"/>
    <property type="match status" value="17"/>
</dbReference>
<feature type="domain" description="EGF-like" evidence="4">
    <location>
        <begin position="1073"/>
        <end position="1108"/>
    </location>
</feature>
<evidence type="ECO:0000256" key="3">
    <source>
        <dbReference type="SAM" id="SignalP"/>
    </source>
</evidence>
<proteinExistence type="predicted"/>
<dbReference type="GO" id="GO:0030414">
    <property type="term" value="F:peptidase inhibitor activity"/>
    <property type="evidence" value="ECO:0007669"/>
    <property type="project" value="UniProtKB-KW"/>
</dbReference>
<dbReference type="InterPro" id="IPR000742">
    <property type="entry name" value="EGF"/>
</dbReference>
<dbReference type="RefSeq" id="XP_050562709.1">
    <property type="nucleotide sequence ID" value="XM_050706752.1"/>
</dbReference>
<dbReference type="InterPro" id="IPR051368">
    <property type="entry name" value="SerProtInhib-TIL_Domain"/>
</dbReference>
<feature type="domain" description="EGF-like" evidence="4">
    <location>
        <begin position="1212"/>
        <end position="1240"/>
    </location>
</feature>
<feature type="domain" description="EGF-like" evidence="4">
    <location>
        <begin position="172"/>
        <end position="214"/>
    </location>
</feature>
<accession>A0A9R0ECE2</accession>
<feature type="domain" description="EGF-like" evidence="4">
    <location>
        <begin position="1634"/>
        <end position="1686"/>
    </location>
</feature>
<feature type="chain" id="PRO_5040471525" evidence="3">
    <location>
        <begin position="19"/>
        <end position="2076"/>
    </location>
</feature>
<feature type="signal peptide" evidence="3">
    <location>
        <begin position="1"/>
        <end position="18"/>
    </location>
</feature>
<evidence type="ECO:0000256" key="2">
    <source>
        <dbReference type="ARBA" id="ARBA00023157"/>
    </source>
</evidence>
<dbReference type="InterPro" id="IPR036084">
    <property type="entry name" value="Ser_inhib-like_sf"/>
</dbReference>
<name>A0A9R0ECE2_SPOFR</name>
<dbReference type="GeneID" id="118269916"/>
<dbReference type="SUPFAM" id="SSF57567">
    <property type="entry name" value="Serine protease inhibitors"/>
    <property type="match status" value="22"/>
</dbReference>
<reference evidence="6" key="1">
    <citation type="submission" date="2025-08" db="UniProtKB">
        <authorList>
            <consortium name="RefSeq"/>
        </authorList>
    </citation>
    <scope>IDENTIFICATION</scope>
    <source>
        <tissue evidence="6">Whole larval tissue</tissue>
    </source>
</reference>
<protein>
    <submittedName>
        <fullName evidence="6">Zonadhesin-like isoform X1</fullName>
    </submittedName>
</protein>
<feature type="domain" description="EGF-like" evidence="4">
    <location>
        <begin position="750"/>
        <end position="785"/>
    </location>
</feature>
<feature type="domain" description="EGF-like" evidence="4">
    <location>
        <begin position="1900"/>
        <end position="1934"/>
    </location>
</feature>
<evidence type="ECO:0000313" key="5">
    <source>
        <dbReference type="Proteomes" id="UP000829999"/>
    </source>
</evidence>
<feature type="domain" description="EGF-like" evidence="4">
    <location>
        <begin position="686"/>
        <end position="721"/>
    </location>
</feature>
<feature type="domain" description="EGF-like" evidence="4">
    <location>
        <begin position="1514"/>
        <end position="1557"/>
    </location>
</feature>
<feature type="domain" description="EGF-like" evidence="4">
    <location>
        <begin position="620"/>
        <end position="658"/>
    </location>
</feature>
<dbReference type="OrthoDB" id="5945029at2759"/>
<feature type="domain" description="EGF-like" evidence="4">
    <location>
        <begin position="1321"/>
        <end position="1364"/>
    </location>
</feature>
<dbReference type="InterPro" id="IPR002919">
    <property type="entry name" value="TIL_dom"/>
</dbReference>
<sequence length="2076" mass="222978">MLVFVGFLVLTYVGGIFSSVRPPPSSSSCDDSEPQCAPNQHYTENNTNCIKTCSDRFRSCSEPCDPYTGCVCDHGSVRLFADGTGPCVPKFICRMFDGPLCPKHQHYTENDPTCIRTCANSLVPPSDSCKQHTGCVCDEGRVRLNDDATGPCVRESTCSMILCGDPNAEYKTCPDPCPETCDTPKPKVCTKACVKNGCECRKGYVLDKIGGICIKRKHCPVNKCKDPHAIYTECPNPCPLTCDHPNPRPCAAMCLREGCECESGYVLDTKTGKCIKLEHCPVPECPKHSHYAINDNTCPKTCGNRQVSTTDASGACAPYTGCVCDDGYFKKYDNNTGPCIHESKCPPIPTTCGTNEVATSCRIACPPQTCESIYTTYFCPQAECEPGCDCINGYLRNSEGICVPSEQCNTNNAPVCGPNEESSDCAILCPPQSCESLYLDYLCAQMECRPGCNCVKGYLRNSDGICIPSGECSARCRGDANATATSCGSACRPTCADPDRANRACILLCILNGCECKQGYILSESGVCVDPKDCPGGSPLCGTNETYTSCKVGCPTNYCPTDDSRAMVACSIAYPCPGGCACSPGYLYESYENPQCVLASDCPEVECTRPNEVWDRNPTSCYPERCDERERECVDPFPVPPRCVCKKGYHRNDSDVCVPASECPSLGCKGDLNATLTQCPTPCPATCADPNAGNKPCIEICLPEDCQCNPGYVRSEEGKCIKPEDCPAPDTCNGDPNAVFSDCPSACQATCDNPDTNQPCVRKCLPSGCVCKPGFIREKKNGKCIKQSSCPVDNGCNGDKNATETQCGSGCPITCVNRFKENNIVCPAVCLPGCSCKEGYIYTDVGGVCVKPEDCPVPEESCDGDPNAVFSDCPSACQATCDNPDTNQPCVRKCLPSGCVCKPGFIREKKNGKCIKQSSCPVDYGCNGDKNATETECGSACPTTCRNRFRKNKLACPAVCRPGCSCKRGYILTDVGGVCVKPEDCPVPEIEGCDGDPNAVFSDCPSACEPTCDDPNSSQPCILMCMPKGCVCKKGFVRGSNGKCVKVEECPVVGCGGDRNATARDCPSACPLTCADQNRNKPCPAICLPRGCDCNEGYVLTEVGGKCIKPEDCPAEPQCNGDRNATFKECPSACQATCDNPDSNQPCIDVCLPDGCVCKEGYIRIEEDGECVQPGDCPGGSPTCGANETYVYCKVGCPTNYCPTEDSQAMVACDPPYPCPGGCACKRGYLYRSRDDETCIKSSECPPFECKKPNEIWEASPSSCSSERCEDRGIPCDFPYPVPPRCVCMDGFYRNKDDVCVPESECPPIACKGDANATYSECPSPCQATCDEPDTGDACITVCDDPGCVCNDDFILSEPGGVCISPYDCPGGSPKCGENETYVSCKVSGCPSDYCPKDDSLGTVICDPIFPCPGGCVCKRGYIRLSEEDDRCVLSSECPPVECTRENEEWNTDPPSCSADRCEYKDVPCDFPIPLPPKCTCIEGYFRNSSDVCVPESECPKPACNGDQNATFSECPSPCKPTCDSPDNDVICIDMCDEPGCVCNEGFLLTELGGSCINPYDCPGGSPQCPTNKTFTSCKIDCPMRYCPTDVNEVPRVCDPLWPCPSGCECAPGYLMLNSIDQTCVLASDCPPLECTGENEEWNRDPPDCDFDSCENVNSPCNSFAPGRPRCACKEGYCKNQDGVCVPIPTEDCPKLNCGYNEVEVPCRQICPPQNCEIAYTDYACTKETEICERGCDCLPDHLRNGSGICIPNDKCPYPSTPVCGINEIARDCRRICPPQTCLSKYALFRCKENIPCEPGCDCVANYLRDDSGKCVPSEKCPAPCDVPDECKRTCAVPNPENCDNPRPEENIDGCSCKSGYVLSEIGGKCIPIEDCPTDQSCNGDPNAVIKQCPQPCPATCDSPNAFPCKKMCLEVGCECKPGYLKLNGTGPCVLPDQCPGGNPCGKTGRFVDCKVDCESSYCPKDDSRDVTICDPPAGSCLPGCICNLNHRKRSYEDPTCIVSSDCPPVNCTRPNEVWDSCPSACLAESCEDAHRQPTTCNTLVLNCGPRCVCKKKHFRNSSGICVPVNKCDEPC</sequence>
<keyword evidence="1" id="KW-0646">Protease inhibitor</keyword>
<evidence type="ECO:0000259" key="4">
    <source>
        <dbReference type="SMART" id="SM00181"/>
    </source>
</evidence>
<evidence type="ECO:0000256" key="1">
    <source>
        <dbReference type="ARBA" id="ARBA00022690"/>
    </source>
</evidence>